<dbReference type="Pfam" id="PF03807">
    <property type="entry name" value="F420_oxidored"/>
    <property type="match status" value="1"/>
</dbReference>
<proteinExistence type="inferred from homology"/>
<dbReference type="HAMAP" id="MF_01925">
    <property type="entry name" value="P5C_reductase"/>
    <property type="match status" value="1"/>
</dbReference>
<dbReference type="GO" id="GO:0055129">
    <property type="term" value="P:L-proline biosynthetic process"/>
    <property type="evidence" value="ECO:0007669"/>
    <property type="project" value="UniProtKB-UniRule"/>
</dbReference>
<evidence type="ECO:0000313" key="11">
    <source>
        <dbReference type="EMBL" id="SDH53212.1"/>
    </source>
</evidence>
<evidence type="ECO:0000256" key="6">
    <source>
        <dbReference type="NCBIfam" id="TIGR00112"/>
    </source>
</evidence>
<dbReference type="EMBL" id="FNDT01000001">
    <property type="protein sequence ID" value="SDH53212.1"/>
    <property type="molecule type" value="Genomic_DNA"/>
</dbReference>
<dbReference type="GO" id="GO:0004735">
    <property type="term" value="F:pyrroline-5-carboxylate reductase activity"/>
    <property type="evidence" value="ECO:0007669"/>
    <property type="project" value="UniProtKB-UniRule"/>
</dbReference>
<dbReference type="Pfam" id="PF14748">
    <property type="entry name" value="P5CR_dimer"/>
    <property type="match status" value="1"/>
</dbReference>
<evidence type="ECO:0000256" key="8">
    <source>
        <dbReference type="RuleBase" id="RU003903"/>
    </source>
</evidence>
<feature type="binding site" evidence="7">
    <location>
        <begin position="12"/>
        <end position="17"/>
    </location>
    <ligand>
        <name>NADP(+)</name>
        <dbReference type="ChEBI" id="CHEBI:58349"/>
    </ligand>
</feature>
<keyword evidence="5 8" id="KW-0028">Amino-acid biosynthesis</keyword>
<dbReference type="PROSITE" id="PS00521">
    <property type="entry name" value="P5CR"/>
    <property type="match status" value="1"/>
</dbReference>
<keyword evidence="3 5" id="KW-0560">Oxidoreductase</keyword>
<dbReference type="InterPro" id="IPR036291">
    <property type="entry name" value="NAD(P)-bd_dom_sf"/>
</dbReference>
<dbReference type="PIRSF" id="PIRSF000193">
    <property type="entry name" value="Pyrrol-5-carb_rd"/>
    <property type="match status" value="1"/>
</dbReference>
<protein>
    <recommendedName>
        <fullName evidence="5 6">Pyrroline-5-carboxylate reductase</fullName>
        <shortName evidence="5">P5C reductase</shortName>
        <shortName evidence="5">P5CR</shortName>
        <ecNumber evidence="5 6">1.5.1.2</ecNumber>
    </recommendedName>
    <alternativeName>
        <fullName evidence="5">PCA reductase</fullName>
    </alternativeName>
</protein>
<dbReference type="STRING" id="335973.SAMN04488693_101494"/>
<dbReference type="PANTHER" id="PTHR11645">
    <property type="entry name" value="PYRROLINE-5-CARBOXYLATE REDUCTASE"/>
    <property type="match status" value="1"/>
</dbReference>
<dbReference type="Proteomes" id="UP000199258">
    <property type="component" value="Unassembled WGS sequence"/>
</dbReference>
<dbReference type="Gene3D" id="3.40.50.720">
    <property type="entry name" value="NAD(P)-binding Rossmann-like Domain"/>
    <property type="match status" value="1"/>
</dbReference>
<comment type="catalytic activity">
    <reaction evidence="5">
        <text>L-proline + NAD(+) = (S)-1-pyrroline-5-carboxylate + NADH + 2 H(+)</text>
        <dbReference type="Rhea" id="RHEA:14105"/>
        <dbReference type="ChEBI" id="CHEBI:15378"/>
        <dbReference type="ChEBI" id="CHEBI:17388"/>
        <dbReference type="ChEBI" id="CHEBI:57540"/>
        <dbReference type="ChEBI" id="CHEBI:57945"/>
        <dbReference type="ChEBI" id="CHEBI:60039"/>
        <dbReference type="EC" id="1.5.1.2"/>
    </reaction>
</comment>
<dbReference type="UniPathway" id="UPA00098">
    <property type="reaction ID" value="UER00361"/>
</dbReference>
<dbReference type="InterPro" id="IPR000304">
    <property type="entry name" value="Pyrroline-COOH_reductase"/>
</dbReference>
<keyword evidence="5" id="KW-0963">Cytoplasm</keyword>
<comment type="subcellular location">
    <subcellularLocation>
        <location evidence="5">Cytoplasm</location>
    </subcellularLocation>
</comment>
<dbReference type="SUPFAM" id="SSF51735">
    <property type="entry name" value="NAD(P)-binding Rossmann-fold domains"/>
    <property type="match status" value="1"/>
</dbReference>
<dbReference type="GO" id="GO:0005737">
    <property type="term" value="C:cytoplasm"/>
    <property type="evidence" value="ECO:0007669"/>
    <property type="project" value="UniProtKB-SubCell"/>
</dbReference>
<sequence length="281" mass="27957">MAINIPQHISFLGCGSMNGAILTGLLAAGLPPQQVTATVRGAEKAAGLSRKHGVSVLSSTEDSAANKTAAAAADVVLLGVKPVGILDLAREISPALKPGTVVISVAAAISINMLEAALPEGQPVIRSMPNTPSSLGRGVLSISAGTSATPELMDQARAILSAAGTVVEIPEEQVDALSAVSGSGPAYAFYLAEAMAAAGVKLGLDEDLAKLLATETVAGAGFMLAEEGADATALRKAVTSPNGTTERAIATFDEQGLPDIVAAGARAAAERAAAITRELGG</sequence>
<dbReference type="Gene3D" id="1.10.3730.10">
    <property type="entry name" value="ProC C-terminal domain-like"/>
    <property type="match status" value="1"/>
</dbReference>
<evidence type="ECO:0000313" key="12">
    <source>
        <dbReference type="Proteomes" id="UP000199258"/>
    </source>
</evidence>
<comment type="catalytic activity">
    <reaction evidence="5 8">
        <text>L-proline + NADP(+) = (S)-1-pyrroline-5-carboxylate + NADPH + 2 H(+)</text>
        <dbReference type="Rhea" id="RHEA:14109"/>
        <dbReference type="ChEBI" id="CHEBI:15378"/>
        <dbReference type="ChEBI" id="CHEBI:17388"/>
        <dbReference type="ChEBI" id="CHEBI:57783"/>
        <dbReference type="ChEBI" id="CHEBI:58349"/>
        <dbReference type="ChEBI" id="CHEBI:60039"/>
        <dbReference type="EC" id="1.5.1.2"/>
    </reaction>
</comment>
<keyword evidence="5 8" id="KW-0641">Proline biosynthesis</keyword>
<evidence type="ECO:0000256" key="4">
    <source>
        <dbReference type="ARBA" id="ARBA00058118"/>
    </source>
</evidence>
<dbReference type="NCBIfam" id="TIGR00112">
    <property type="entry name" value="proC"/>
    <property type="match status" value="1"/>
</dbReference>
<keyword evidence="2 5" id="KW-0521">NADP</keyword>
<organism evidence="11 12">
    <name type="scientific">Arthrobacter subterraneus</name>
    <dbReference type="NCBI Taxonomy" id="335973"/>
    <lineage>
        <taxon>Bacteria</taxon>
        <taxon>Bacillati</taxon>
        <taxon>Actinomycetota</taxon>
        <taxon>Actinomycetes</taxon>
        <taxon>Micrococcales</taxon>
        <taxon>Micrococcaceae</taxon>
        <taxon>Arthrobacter</taxon>
    </lineage>
</organism>
<feature type="binding site" evidence="7">
    <location>
        <position position="66"/>
    </location>
    <ligand>
        <name>NADPH</name>
        <dbReference type="ChEBI" id="CHEBI:57783"/>
    </ligand>
</feature>
<reference evidence="11 12" key="1">
    <citation type="submission" date="2016-10" db="EMBL/GenBank/DDBJ databases">
        <authorList>
            <person name="de Groot N.N."/>
        </authorList>
    </citation>
    <scope>NUCLEOTIDE SEQUENCE [LARGE SCALE GENOMIC DNA]</scope>
    <source>
        <strain evidence="11 12">NP_1H</strain>
    </source>
</reference>
<evidence type="ECO:0000256" key="7">
    <source>
        <dbReference type="PIRSR" id="PIRSR000193-1"/>
    </source>
</evidence>
<keyword evidence="12" id="KW-1185">Reference proteome</keyword>
<dbReference type="EC" id="1.5.1.2" evidence="5 6"/>
<dbReference type="InterPro" id="IPR008927">
    <property type="entry name" value="6-PGluconate_DH-like_C_sf"/>
</dbReference>
<comment type="similarity">
    <text evidence="1 5 8">Belongs to the pyrroline-5-carboxylate reductase family.</text>
</comment>
<comment type="pathway">
    <text evidence="5 8">Amino-acid biosynthesis; L-proline biosynthesis; L-proline from L-glutamate 5-semialdehyde: step 1/1.</text>
</comment>
<comment type="function">
    <text evidence="4 5">Catalyzes the reduction of 1-pyrroline-5-carboxylate (PCA) to L-proline.</text>
</comment>
<evidence type="ECO:0000259" key="9">
    <source>
        <dbReference type="Pfam" id="PF03807"/>
    </source>
</evidence>
<dbReference type="FunFam" id="1.10.3730.10:FF:000001">
    <property type="entry name" value="Pyrroline-5-carboxylate reductase"/>
    <property type="match status" value="1"/>
</dbReference>
<feature type="domain" description="Pyrroline-5-carboxylate reductase dimerisation" evidence="10">
    <location>
        <begin position="171"/>
        <end position="273"/>
    </location>
</feature>
<dbReference type="SUPFAM" id="SSF48179">
    <property type="entry name" value="6-phosphogluconate dehydrogenase C-terminal domain-like"/>
    <property type="match status" value="1"/>
</dbReference>
<dbReference type="InterPro" id="IPR029036">
    <property type="entry name" value="P5CR_dimer"/>
</dbReference>
<dbReference type="InterPro" id="IPR028939">
    <property type="entry name" value="P5C_Rdtase_cat_N"/>
</dbReference>
<accession>A0A1G8D676</accession>
<dbReference type="AlphaFoldDB" id="A0A1G8D676"/>
<evidence type="ECO:0000256" key="3">
    <source>
        <dbReference type="ARBA" id="ARBA00023002"/>
    </source>
</evidence>
<feature type="domain" description="Pyrroline-5-carboxylate reductase catalytic N-terminal" evidence="9">
    <location>
        <begin position="9"/>
        <end position="107"/>
    </location>
</feature>
<evidence type="ECO:0000256" key="1">
    <source>
        <dbReference type="ARBA" id="ARBA00005525"/>
    </source>
</evidence>
<evidence type="ECO:0000256" key="5">
    <source>
        <dbReference type="HAMAP-Rule" id="MF_01925"/>
    </source>
</evidence>
<evidence type="ECO:0000259" key="10">
    <source>
        <dbReference type="Pfam" id="PF14748"/>
    </source>
</evidence>
<dbReference type="InterPro" id="IPR053790">
    <property type="entry name" value="P5CR-like_CS"/>
</dbReference>
<gene>
    <name evidence="5" type="primary">proC</name>
    <name evidence="11" type="ORF">SAMN04488693_101494</name>
</gene>
<evidence type="ECO:0000256" key="2">
    <source>
        <dbReference type="ARBA" id="ARBA00022857"/>
    </source>
</evidence>
<name>A0A1G8D676_9MICC</name>
<dbReference type="PANTHER" id="PTHR11645:SF0">
    <property type="entry name" value="PYRROLINE-5-CARBOXYLATE REDUCTASE 3"/>
    <property type="match status" value="1"/>
</dbReference>